<evidence type="ECO:0000259" key="9">
    <source>
        <dbReference type="Pfam" id="PF00082"/>
    </source>
</evidence>
<dbReference type="InterPro" id="IPR015500">
    <property type="entry name" value="Peptidase_S8_subtilisin-rel"/>
</dbReference>
<dbReference type="PROSITE" id="PS51892">
    <property type="entry name" value="SUBTILASE"/>
    <property type="match status" value="1"/>
</dbReference>
<keyword evidence="3 6" id="KW-0378">Hydrolase</keyword>
<dbReference type="GO" id="GO:0004252">
    <property type="term" value="F:serine-type endopeptidase activity"/>
    <property type="evidence" value="ECO:0007669"/>
    <property type="project" value="UniProtKB-UniRule"/>
</dbReference>
<feature type="active site" description="Charge relay system" evidence="5 6">
    <location>
        <position position="180"/>
    </location>
</feature>
<dbReference type="InterPro" id="IPR013783">
    <property type="entry name" value="Ig-like_fold"/>
</dbReference>
<feature type="region of interest" description="Disordered" evidence="7">
    <location>
        <begin position="25"/>
        <end position="44"/>
    </location>
</feature>
<comment type="similarity">
    <text evidence="1 6">Belongs to the peptidase S8 family.</text>
</comment>
<dbReference type="Gene3D" id="3.40.50.200">
    <property type="entry name" value="Peptidase S8/S53 domain"/>
    <property type="match status" value="1"/>
</dbReference>
<dbReference type="AlphaFoldDB" id="A0A1W1VS48"/>
<accession>A0A1W1VS48</accession>
<dbReference type="InterPro" id="IPR050131">
    <property type="entry name" value="Peptidase_S8_subtilisin-like"/>
</dbReference>
<dbReference type="PIRSF" id="PIRSF037882">
    <property type="entry name" value="Subtilisin_rel_fervidolysin"/>
    <property type="match status" value="1"/>
</dbReference>
<evidence type="ECO:0000259" key="10">
    <source>
        <dbReference type="Pfam" id="PF04151"/>
    </source>
</evidence>
<evidence type="ECO:0000256" key="6">
    <source>
        <dbReference type="PROSITE-ProRule" id="PRU01240"/>
    </source>
</evidence>
<dbReference type="OrthoDB" id="52744at2"/>
<dbReference type="PROSITE" id="PS00138">
    <property type="entry name" value="SUBTILASE_SER"/>
    <property type="match status" value="1"/>
</dbReference>
<dbReference type="GO" id="GO:0006508">
    <property type="term" value="P:proteolysis"/>
    <property type="evidence" value="ECO:0007669"/>
    <property type="project" value="UniProtKB-KW"/>
</dbReference>
<feature type="domain" description="Peptidase S8/S53" evidence="9">
    <location>
        <begin position="171"/>
        <end position="453"/>
    </location>
</feature>
<dbReference type="PANTHER" id="PTHR43806">
    <property type="entry name" value="PEPTIDASE S8"/>
    <property type="match status" value="1"/>
</dbReference>
<dbReference type="Pfam" id="PF04151">
    <property type="entry name" value="PPC"/>
    <property type="match status" value="1"/>
</dbReference>
<dbReference type="Pfam" id="PF22148">
    <property type="entry name" value="Fervidolysin_NPro-like"/>
    <property type="match status" value="1"/>
</dbReference>
<sequence length="717" mass="75154">MKRMSLAALALTALLAACGQQTTSPVATAPGQTAGAPARPADSQIDPAQVVTTKSGEMYVRNQLVAKLQGEDAAALAASLGGRVLDQIPELNVALIELPAGKDARAVGVALMRQGQVLYASAQNVERREAPVHHDAVGAQAVNQVFDQLPQYALDANHLHAKAAWDMGYTGQGVKVGVVDDPVDVSHPDLRPNWAGKAYDPVTNTTYTDVQSWIDAIDAFDGKLDQKVDAEIEHGTAVASTIAAAKDGKGIAGVAPGAKFYSAAIFEPGFIGDYYVARGVIWSVNQGVQVLNNSWGGLGYAPLVKEAFDYALERNVVVVVSAGNSAREEWRNPAQLPGVIASAALDINNDKASFSTFGRHISVAAPGVDVLLASPLFLNANGSRKSGYTAPGGSGYQLISGTSFSGPYTAGAAAVILGAHPELDPHQVRRLMEETADPTVGSSGGFDRETGSGLIRMDKLAVRLKNGPMPDKGGAARVKVEIQTPGGYVPGILADVILEGDGADGAVYGVQTNAEGYANFVSIAPGTYTVRVATPDLSLTGGSPEERDTYVGKLTVTSGAQLSTVAPQRVVLVKGTVNLNPVDPYEPNDTPAQATPITYNAKAQQAYIFGKERDVDYFSFQGAAGDKIEANVYARTTMGGQLDSFLVLRDAAGKKLTFNDDSNGQDSSLTYTLPAAGTYYLEVSSCNILCKSEGDDPSQGTPDDSPFNKYVLELLKL</sequence>
<dbReference type="Proteomes" id="UP000192582">
    <property type="component" value="Unassembled WGS sequence"/>
</dbReference>
<dbReference type="SUPFAM" id="SSF89260">
    <property type="entry name" value="Collagen-binding domain"/>
    <property type="match status" value="1"/>
</dbReference>
<feature type="active site" description="Charge relay system" evidence="5 6">
    <location>
        <position position="403"/>
    </location>
</feature>
<keyword evidence="4 6" id="KW-0720">Serine protease</keyword>
<dbReference type="PROSITE" id="PS00137">
    <property type="entry name" value="SUBTILASE_HIS"/>
    <property type="match status" value="1"/>
</dbReference>
<protein>
    <submittedName>
        <fullName evidence="13">Serine protease, subtilisin family</fullName>
    </submittedName>
</protein>
<feature type="active site" description="Charge relay system" evidence="5 6">
    <location>
        <position position="234"/>
    </location>
</feature>
<dbReference type="Gene3D" id="2.60.40.10">
    <property type="entry name" value="Immunoglobulins"/>
    <property type="match status" value="1"/>
</dbReference>
<dbReference type="InterPro" id="IPR000209">
    <property type="entry name" value="Peptidase_S8/S53_dom"/>
</dbReference>
<proteinExistence type="inferred from homology"/>
<evidence type="ECO:0000259" key="11">
    <source>
        <dbReference type="Pfam" id="PF22148"/>
    </source>
</evidence>
<dbReference type="InterPro" id="IPR022398">
    <property type="entry name" value="Peptidase_S8_His-AS"/>
</dbReference>
<feature type="compositionally biased region" description="Low complexity" evidence="7">
    <location>
        <begin position="25"/>
        <end position="41"/>
    </location>
</feature>
<dbReference type="InterPro" id="IPR056489">
    <property type="entry name" value="Ig_Fls_DR_A0283-like"/>
</dbReference>
<feature type="signal peptide" evidence="8">
    <location>
        <begin position="1"/>
        <end position="29"/>
    </location>
</feature>
<dbReference type="PANTHER" id="PTHR43806:SF11">
    <property type="entry name" value="CEREVISIN-RELATED"/>
    <property type="match status" value="1"/>
</dbReference>
<gene>
    <name evidence="13" type="ORF">SAMN00790413_03180</name>
</gene>
<feature type="domain" description="Peptidase C-terminal archaeal/bacterial" evidence="10">
    <location>
        <begin position="614"/>
        <end position="685"/>
    </location>
</feature>
<keyword evidence="8" id="KW-0732">Signal</keyword>
<feature type="domain" description="Fervidolysin-like N-terminal prodomain" evidence="11">
    <location>
        <begin position="47"/>
        <end position="121"/>
    </location>
</feature>
<dbReference type="InterPro" id="IPR036852">
    <property type="entry name" value="Peptidase_S8/S53_dom_sf"/>
</dbReference>
<reference evidence="13 14" key="1">
    <citation type="submission" date="2017-04" db="EMBL/GenBank/DDBJ databases">
        <authorList>
            <person name="Afonso C.L."/>
            <person name="Miller P.J."/>
            <person name="Scott M.A."/>
            <person name="Spackman E."/>
            <person name="Goraichik I."/>
            <person name="Dimitrov K.M."/>
            <person name="Suarez D.L."/>
            <person name="Swayne D.E."/>
        </authorList>
    </citation>
    <scope>NUCLEOTIDE SEQUENCE [LARGE SCALE GENOMIC DNA]</scope>
    <source>
        <strain evidence="13 14">KR-140</strain>
    </source>
</reference>
<organism evidence="13 14">
    <name type="scientific">Deinococcus hopiensis KR-140</name>
    <dbReference type="NCBI Taxonomy" id="695939"/>
    <lineage>
        <taxon>Bacteria</taxon>
        <taxon>Thermotogati</taxon>
        <taxon>Deinococcota</taxon>
        <taxon>Deinococci</taxon>
        <taxon>Deinococcales</taxon>
        <taxon>Deinococcaceae</taxon>
        <taxon>Deinococcus</taxon>
    </lineage>
</organism>
<dbReference type="PROSITE" id="PS51257">
    <property type="entry name" value="PROKAR_LIPOPROTEIN"/>
    <property type="match status" value="1"/>
</dbReference>
<evidence type="ECO:0000313" key="13">
    <source>
        <dbReference type="EMBL" id="SMB96169.1"/>
    </source>
</evidence>
<dbReference type="Pfam" id="PF24025">
    <property type="entry name" value="Ig_DR_A0283-like"/>
    <property type="match status" value="1"/>
</dbReference>
<dbReference type="InterPro" id="IPR017306">
    <property type="entry name" value="Peptidase_S8A_fervidolysi-like"/>
</dbReference>
<dbReference type="PRINTS" id="PR00723">
    <property type="entry name" value="SUBTILISIN"/>
</dbReference>
<dbReference type="InterPro" id="IPR054399">
    <property type="entry name" value="Fervidolysin-like_N_prodom"/>
</dbReference>
<evidence type="ECO:0000256" key="1">
    <source>
        <dbReference type="ARBA" id="ARBA00011073"/>
    </source>
</evidence>
<evidence type="ECO:0000259" key="12">
    <source>
        <dbReference type="Pfam" id="PF24025"/>
    </source>
</evidence>
<dbReference type="RefSeq" id="WP_084050668.1">
    <property type="nucleotide sequence ID" value="NZ_FWWU01000009.1"/>
</dbReference>
<keyword evidence="14" id="KW-1185">Reference proteome</keyword>
<evidence type="ECO:0000256" key="2">
    <source>
        <dbReference type="ARBA" id="ARBA00022670"/>
    </source>
</evidence>
<keyword evidence="2 6" id="KW-0645">Protease</keyword>
<feature type="chain" id="PRO_5013139625" evidence="8">
    <location>
        <begin position="30"/>
        <end position="717"/>
    </location>
</feature>
<evidence type="ECO:0000313" key="14">
    <source>
        <dbReference type="Proteomes" id="UP000192582"/>
    </source>
</evidence>
<feature type="domain" description="Fervidolysin/DR-A0283-like Ig-like" evidence="12">
    <location>
        <begin position="469"/>
        <end position="554"/>
    </location>
</feature>
<dbReference type="STRING" id="695939.SAMN00790413_03180"/>
<evidence type="ECO:0000256" key="7">
    <source>
        <dbReference type="SAM" id="MobiDB-lite"/>
    </source>
</evidence>
<dbReference type="SUPFAM" id="SSF117074">
    <property type="entry name" value="Hypothetical protein PA1324"/>
    <property type="match status" value="1"/>
</dbReference>
<dbReference type="InterPro" id="IPR023828">
    <property type="entry name" value="Peptidase_S8_Ser-AS"/>
</dbReference>
<dbReference type="Pfam" id="PF00082">
    <property type="entry name" value="Peptidase_S8"/>
    <property type="match status" value="1"/>
</dbReference>
<name>A0A1W1VS48_9DEIO</name>
<dbReference type="SUPFAM" id="SSF52743">
    <property type="entry name" value="Subtilisin-like"/>
    <property type="match status" value="1"/>
</dbReference>
<evidence type="ECO:0000256" key="8">
    <source>
        <dbReference type="SAM" id="SignalP"/>
    </source>
</evidence>
<dbReference type="EMBL" id="FWWU01000009">
    <property type="protein sequence ID" value="SMB96169.1"/>
    <property type="molecule type" value="Genomic_DNA"/>
</dbReference>
<dbReference type="Gene3D" id="2.60.120.380">
    <property type="match status" value="1"/>
</dbReference>
<evidence type="ECO:0000256" key="5">
    <source>
        <dbReference type="PIRSR" id="PIRSR615500-1"/>
    </source>
</evidence>
<dbReference type="InterPro" id="IPR007280">
    <property type="entry name" value="Peptidase_C_arc/bac"/>
</dbReference>
<evidence type="ECO:0000256" key="3">
    <source>
        <dbReference type="ARBA" id="ARBA00022801"/>
    </source>
</evidence>
<evidence type="ECO:0000256" key="4">
    <source>
        <dbReference type="ARBA" id="ARBA00022825"/>
    </source>
</evidence>